<dbReference type="PANTHER" id="PTHR22930:SF281">
    <property type="entry name" value="NUCLEASE"/>
    <property type="match status" value="1"/>
</dbReference>
<organism evidence="10 11">
    <name type="scientific">Prunus avium</name>
    <name type="common">Cherry</name>
    <name type="synonym">Cerasus avium</name>
    <dbReference type="NCBI Taxonomy" id="42229"/>
    <lineage>
        <taxon>Eukaryota</taxon>
        <taxon>Viridiplantae</taxon>
        <taxon>Streptophyta</taxon>
        <taxon>Embryophyta</taxon>
        <taxon>Tracheophyta</taxon>
        <taxon>Spermatophyta</taxon>
        <taxon>Magnoliopsida</taxon>
        <taxon>eudicotyledons</taxon>
        <taxon>Gunneridae</taxon>
        <taxon>Pentapetalae</taxon>
        <taxon>rosids</taxon>
        <taxon>fabids</taxon>
        <taxon>Rosales</taxon>
        <taxon>Rosaceae</taxon>
        <taxon>Amygdaloideae</taxon>
        <taxon>Amygdaleae</taxon>
        <taxon>Prunus</taxon>
    </lineage>
</organism>
<gene>
    <name evidence="11" type="primary">LOC110752554</name>
</gene>
<reference evidence="11" key="1">
    <citation type="submission" date="2025-08" db="UniProtKB">
        <authorList>
            <consortium name="RefSeq"/>
        </authorList>
    </citation>
    <scope>IDENTIFICATION</scope>
</reference>
<evidence type="ECO:0000256" key="1">
    <source>
        <dbReference type="ARBA" id="ARBA00001968"/>
    </source>
</evidence>
<evidence type="ECO:0000256" key="6">
    <source>
        <dbReference type="ARBA" id="ARBA00022801"/>
    </source>
</evidence>
<evidence type="ECO:0000313" key="10">
    <source>
        <dbReference type="Proteomes" id="UP000515124"/>
    </source>
</evidence>
<comment type="cofactor">
    <cofactor evidence="1">
        <name>a divalent metal cation</name>
        <dbReference type="ChEBI" id="CHEBI:60240"/>
    </cofactor>
</comment>
<evidence type="ECO:0000259" key="8">
    <source>
        <dbReference type="Pfam" id="PF13359"/>
    </source>
</evidence>
<dbReference type="Pfam" id="PF26138">
    <property type="entry name" value="DUF8040"/>
    <property type="match status" value="1"/>
</dbReference>
<feature type="domain" description="DUF8040" evidence="9">
    <location>
        <begin position="1"/>
        <end position="70"/>
    </location>
</feature>
<dbReference type="GeneID" id="110752554"/>
<dbReference type="AlphaFoldDB" id="A0A6P5S572"/>
<evidence type="ECO:0000313" key="11">
    <source>
        <dbReference type="RefSeq" id="XP_021808928.1"/>
    </source>
</evidence>
<evidence type="ECO:0000256" key="3">
    <source>
        <dbReference type="ARBA" id="ARBA00006958"/>
    </source>
</evidence>
<dbReference type="GO" id="GO:0016787">
    <property type="term" value="F:hydrolase activity"/>
    <property type="evidence" value="ECO:0007669"/>
    <property type="project" value="UniProtKB-KW"/>
</dbReference>
<dbReference type="KEGG" id="pavi:110752554"/>
<evidence type="ECO:0000256" key="4">
    <source>
        <dbReference type="ARBA" id="ARBA00022722"/>
    </source>
</evidence>
<protein>
    <submittedName>
        <fullName evidence="11">Protein ALP1-like</fullName>
    </submittedName>
</protein>
<dbReference type="Proteomes" id="UP000515124">
    <property type="component" value="Unplaced"/>
</dbReference>
<dbReference type="RefSeq" id="XP_021808928.1">
    <property type="nucleotide sequence ID" value="XM_021953236.1"/>
</dbReference>
<keyword evidence="4" id="KW-0540">Nuclease</keyword>
<evidence type="ECO:0000256" key="5">
    <source>
        <dbReference type="ARBA" id="ARBA00022723"/>
    </source>
</evidence>
<dbReference type="Pfam" id="PF13359">
    <property type="entry name" value="DDE_Tnp_4"/>
    <property type="match status" value="1"/>
</dbReference>
<sequence length="328" mass="38752">MDRQSFHKLCQILVTRGQLRLTRNVSVEEMIAMFLHILAHHIKNRTIKYNFSRSGRTISKYFHECLKAMIRCQKDFWKTPEPILENSTDPKWKWFKNCLGALDGTYIKVRVPELDKPRYRTRKNEIATNVFGVCSPDMQFIYVFPGWEGSAHDGRVLRDAVTRRNGLKVPNGYYYLVYGGYTNGKGFLAPFRGQRYHLNDWRDGYRPTTLAELFNMKHSSARNVIERCFGLLKMRWTILRSPSFYDITTQRRIISACCMLHNFIRREMLVDPMEDNMNTQLQDGNLEANNYITVVESSDEWTTWRQNLALEMFNTWRAAREAREARES</sequence>
<evidence type="ECO:0000256" key="2">
    <source>
        <dbReference type="ARBA" id="ARBA00004123"/>
    </source>
</evidence>
<dbReference type="InterPro" id="IPR058353">
    <property type="entry name" value="DUF8040"/>
</dbReference>
<accession>A0A6P5S572</accession>
<feature type="domain" description="DDE Tnp4" evidence="8">
    <location>
        <begin position="102"/>
        <end position="262"/>
    </location>
</feature>
<proteinExistence type="inferred from homology"/>
<evidence type="ECO:0000259" key="9">
    <source>
        <dbReference type="Pfam" id="PF26138"/>
    </source>
</evidence>
<keyword evidence="5" id="KW-0479">Metal-binding</keyword>
<dbReference type="InterPro" id="IPR027806">
    <property type="entry name" value="HARBI1_dom"/>
</dbReference>
<dbReference type="InterPro" id="IPR045249">
    <property type="entry name" value="HARBI1-like"/>
</dbReference>
<dbReference type="GO" id="GO:0046872">
    <property type="term" value="F:metal ion binding"/>
    <property type="evidence" value="ECO:0007669"/>
    <property type="project" value="UniProtKB-KW"/>
</dbReference>
<dbReference type="GO" id="GO:0004518">
    <property type="term" value="F:nuclease activity"/>
    <property type="evidence" value="ECO:0007669"/>
    <property type="project" value="UniProtKB-KW"/>
</dbReference>
<dbReference type="GO" id="GO:0005634">
    <property type="term" value="C:nucleus"/>
    <property type="evidence" value="ECO:0007669"/>
    <property type="project" value="UniProtKB-SubCell"/>
</dbReference>
<keyword evidence="7" id="KW-0539">Nucleus</keyword>
<comment type="similarity">
    <text evidence="3">Belongs to the HARBI1 family.</text>
</comment>
<comment type="subcellular location">
    <subcellularLocation>
        <location evidence="2">Nucleus</location>
    </subcellularLocation>
</comment>
<name>A0A6P5S572_PRUAV</name>
<dbReference type="PANTHER" id="PTHR22930">
    <property type="match status" value="1"/>
</dbReference>
<keyword evidence="6" id="KW-0378">Hydrolase</keyword>
<evidence type="ECO:0000256" key="7">
    <source>
        <dbReference type="ARBA" id="ARBA00023242"/>
    </source>
</evidence>
<keyword evidence="10" id="KW-1185">Reference proteome</keyword>